<organism evidence="3 4">
    <name type="scientific">Mucilaginibacter gossypii</name>
    <dbReference type="NCBI Taxonomy" id="551996"/>
    <lineage>
        <taxon>Bacteria</taxon>
        <taxon>Pseudomonadati</taxon>
        <taxon>Bacteroidota</taxon>
        <taxon>Sphingobacteriia</taxon>
        <taxon>Sphingobacteriales</taxon>
        <taxon>Sphingobacteriaceae</taxon>
        <taxon>Mucilaginibacter</taxon>
    </lineage>
</organism>
<dbReference type="Gene3D" id="3.30.750.44">
    <property type="match status" value="1"/>
</dbReference>
<evidence type="ECO:0000259" key="2">
    <source>
        <dbReference type="SMART" id="SM00245"/>
    </source>
</evidence>
<keyword evidence="4" id="KW-1185">Reference proteome</keyword>
<dbReference type="SMART" id="SM00245">
    <property type="entry name" value="TSPc"/>
    <property type="match status" value="1"/>
</dbReference>
<dbReference type="SUPFAM" id="SSF52096">
    <property type="entry name" value="ClpP/crotonase"/>
    <property type="match status" value="1"/>
</dbReference>
<dbReference type="AlphaFoldDB" id="A0A1G7Y4G1"/>
<dbReference type="GO" id="GO:0006508">
    <property type="term" value="P:proteolysis"/>
    <property type="evidence" value="ECO:0007669"/>
    <property type="project" value="InterPro"/>
</dbReference>
<dbReference type="PANTHER" id="PTHR11261">
    <property type="entry name" value="INTERPHOTORECEPTOR RETINOID-BINDING PROTEIN"/>
    <property type="match status" value="1"/>
</dbReference>
<dbReference type="Proteomes" id="UP000199705">
    <property type="component" value="Unassembled WGS sequence"/>
</dbReference>
<dbReference type="Gene3D" id="3.90.226.10">
    <property type="entry name" value="2-enoyl-CoA Hydratase, Chain A, domain 1"/>
    <property type="match status" value="1"/>
</dbReference>
<dbReference type="InterPro" id="IPR029045">
    <property type="entry name" value="ClpP/crotonase-like_dom_sf"/>
</dbReference>
<evidence type="ECO:0000256" key="1">
    <source>
        <dbReference type="SAM" id="SignalP"/>
    </source>
</evidence>
<keyword evidence="1" id="KW-0732">Signal</keyword>
<feature type="signal peptide" evidence="1">
    <location>
        <begin position="1"/>
        <end position="21"/>
    </location>
</feature>
<dbReference type="RefSeq" id="WP_091167512.1">
    <property type="nucleotide sequence ID" value="NZ_FNCG01000005.1"/>
</dbReference>
<dbReference type="Pfam" id="PF03572">
    <property type="entry name" value="Peptidase_S41"/>
    <property type="match status" value="1"/>
</dbReference>
<dbReference type="InterPro" id="IPR005151">
    <property type="entry name" value="Tail-specific_protease"/>
</dbReference>
<name>A0A1G7Y4G1_9SPHI</name>
<dbReference type="CDD" id="cd07563">
    <property type="entry name" value="Peptidase_S41_IRBP"/>
    <property type="match status" value="1"/>
</dbReference>
<evidence type="ECO:0000313" key="4">
    <source>
        <dbReference type="Proteomes" id="UP000199705"/>
    </source>
</evidence>
<dbReference type="Pfam" id="PF11918">
    <property type="entry name" value="Peptidase_S41_N"/>
    <property type="match status" value="1"/>
</dbReference>
<dbReference type="PANTHER" id="PTHR11261:SF3">
    <property type="entry name" value="RETINOL-BINDING PROTEIN 3"/>
    <property type="match status" value="1"/>
</dbReference>
<feature type="domain" description="Tail specific protease" evidence="2">
    <location>
        <begin position="111"/>
        <end position="308"/>
    </location>
</feature>
<gene>
    <name evidence="3" type="ORF">SAMN05192573_105260</name>
</gene>
<accession>A0A1G7Y4G1</accession>
<sequence>MKIFKTTLLLISIFSTGMVCAQTVNLTKKVKSETVAKISASLKANYIYLDTAIKMGSFIQDQLKSGSYDTIQNPAAFAARLTSDLLSVYRDGHLSISYDPLFTSANGKTDTIMERERMLKFRKRVNFGFDKAEILPGNIGYLKIGGFFEPDSTAKIMTLAAFRFVSNSESLIIDLRNNMGGDPRMVSFICGLLFNQKTHLNDLYFRKDKSTTAYWAIPDTILKGFHNMPIYILTSKRTFSAGEELTYDLQTQKRAVIIGETTGGGAHPVQPFTVGNGFVANVPFARAINPITKSDWETVGVKPDKAVPADQALDFALRMVNHK</sequence>
<evidence type="ECO:0000313" key="3">
    <source>
        <dbReference type="EMBL" id="SDG91253.1"/>
    </source>
</evidence>
<dbReference type="EMBL" id="FNCG01000005">
    <property type="protein sequence ID" value="SDG91253.1"/>
    <property type="molecule type" value="Genomic_DNA"/>
</dbReference>
<dbReference type="STRING" id="551996.SAMN05192573_105260"/>
<dbReference type="GO" id="GO:0008236">
    <property type="term" value="F:serine-type peptidase activity"/>
    <property type="evidence" value="ECO:0007669"/>
    <property type="project" value="InterPro"/>
</dbReference>
<proteinExistence type="predicted"/>
<protein>
    <submittedName>
        <fullName evidence="3">Peptidase family S41</fullName>
    </submittedName>
</protein>
<feature type="chain" id="PRO_5011500864" evidence="1">
    <location>
        <begin position="22"/>
        <end position="323"/>
    </location>
</feature>
<reference evidence="4" key="1">
    <citation type="submission" date="2016-10" db="EMBL/GenBank/DDBJ databases">
        <authorList>
            <person name="Varghese N."/>
            <person name="Submissions S."/>
        </authorList>
    </citation>
    <scope>NUCLEOTIDE SEQUENCE [LARGE SCALE GENOMIC DNA]</scope>
    <source>
        <strain evidence="4">Gh-67</strain>
    </source>
</reference>